<dbReference type="EMBL" id="WEGK01000013">
    <property type="protein sequence ID" value="MQY22317.1"/>
    <property type="molecule type" value="Genomic_DNA"/>
</dbReference>
<dbReference type="Pfam" id="PF14219">
    <property type="entry name" value="DUF4328"/>
    <property type="match status" value="1"/>
</dbReference>
<dbReference type="RefSeq" id="WP_153413848.1">
    <property type="nucleotide sequence ID" value="NZ_WEGK01000013.1"/>
</dbReference>
<proteinExistence type="predicted"/>
<reference evidence="3 4" key="1">
    <citation type="submission" date="2019-10" db="EMBL/GenBank/DDBJ databases">
        <title>Nocardia macrotermitis sp. nov. and Nocardia aurantia sp. nov., isolated from the gut of fungus growing-termite Macrotermes natalensis.</title>
        <authorList>
            <person name="Benndorf R."/>
            <person name="Schwitalla J."/>
            <person name="Martin K."/>
            <person name="De Beer W."/>
            <person name="Kaster A.-K."/>
            <person name="Vollmers J."/>
            <person name="Poulsen M."/>
            <person name="Beemelmanns C."/>
        </authorList>
    </citation>
    <scope>NUCLEOTIDE SEQUENCE [LARGE SCALE GENOMIC DNA]</scope>
    <source>
        <strain evidence="3 4">RB20</strain>
    </source>
</reference>
<evidence type="ECO:0000313" key="4">
    <source>
        <dbReference type="Proteomes" id="UP000438448"/>
    </source>
</evidence>
<accession>A0A7K0D9B5</accession>
<dbReference type="OrthoDB" id="4174975at2"/>
<organism evidence="3 4">
    <name type="scientific">Nocardia macrotermitis</name>
    <dbReference type="NCBI Taxonomy" id="2585198"/>
    <lineage>
        <taxon>Bacteria</taxon>
        <taxon>Bacillati</taxon>
        <taxon>Actinomycetota</taxon>
        <taxon>Actinomycetes</taxon>
        <taxon>Mycobacteriales</taxon>
        <taxon>Nocardiaceae</taxon>
        <taxon>Nocardia</taxon>
    </lineage>
</organism>
<gene>
    <name evidence="3" type="ORF">NRB20_54320</name>
</gene>
<evidence type="ECO:0000259" key="2">
    <source>
        <dbReference type="Pfam" id="PF14219"/>
    </source>
</evidence>
<feature type="domain" description="DUF4328" evidence="2">
    <location>
        <begin position="61"/>
        <end position="173"/>
    </location>
</feature>
<dbReference type="AlphaFoldDB" id="A0A7K0D9B5"/>
<evidence type="ECO:0000256" key="1">
    <source>
        <dbReference type="SAM" id="Phobius"/>
    </source>
</evidence>
<feature type="transmembrane region" description="Helical" evidence="1">
    <location>
        <begin position="148"/>
        <end position="166"/>
    </location>
</feature>
<feature type="transmembrane region" description="Helical" evidence="1">
    <location>
        <begin position="106"/>
        <end position="127"/>
    </location>
</feature>
<keyword evidence="1" id="KW-0472">Membrane</keyword>
<evidence type="ECO:0000313" key="3">
    <source>
        <dbReference type="EMBL" id="MQY22317.1"/>
    </source>
</evidence>
<feature type="transmembrane region" description="Helical" evidence="1">
    <location>
        <begin position="61"/>
        <end position="86"/>
    </location>
</feature>
<keyword evidence="1" id="KW-1133">Transmembrane helix</keyword>
<keyword evidence="4" id="KW-1185">Reference proteome</keyword>
<comment type="caution">
    <text evidence="3">The sequence shown here is derived from an EMBL/GenBank/DDBJ whole genome shotgun (WGS) entry which is preliminary data.</text>
</comment>
<dbReference type="Proteomes" id="UP000438448">
    <property type="component" value="Unassembled WGS sequence"/>
</dbReference>
<feature type="transmembrane region" description="Helical" evidence="1">
    <location>
        <begin position="12"/>
        <end position="32"/>
    </location>
</feature>
<sequence length="247" mass="27105">MTDGRLRGLKVPAAIVSVLVAATVIVHLYWCVRIWMANKTVVDQGESVVSVSRGGIARIPYAISMVGWLLAVMVIGVGLIIWLWLARANAETLCTARHSLSRGWTIGAWFIPLGSLVMPPILVDDVVRVSDPATPADRADLAGIPRSGLVWSWWIAWFLVWVSVVVEVATRLSTERFDVAVSPDDFDRKLTEISDAWTHWALAYTVETLLFGLAGALLITILVRVDSWQTKRTAFVPPAGSWSPTSS</sequence>
<keyword evidence="1" id="KW-0812">Transmembrane</keyword>
<name>A0A7K0D9B5_9NOCA</name>
<feature type="transmembrane region" description="Helical" evidence="1">
    <location>
        <begin position="201"/>
        <end position="223"/>
    </location>
</feature>
<dbReference type="InterPro" id="IPR025565">
    <property type="entry name" value="DUF4328"/>
</dbReference>
<protein>
    <recommendedName>
        <fullName evidence="2">DUF4328 domain-containing protein</fullName>
    </recommendedName>
</protein>